<accession>A0A1V3LCZ1</accession>
<dbReference type="AlphaFoldDB" id="A0A1V3LCZ1"/>
<evidence type="ECO:0000313" key="4">
    <source>
        <dbReference type="Proteomes" id="UP000189549"/>
    </source>
</evidence>
<gene>
    <name evidence="3" type="ORF">BKG93_00185</name>
</gene>
<keyword evidence="1" id="KW-0175">Coiled coil</keyword>
<protein>
    <submittedName>
        <fullName evidence="3">Peptidase</fullName>
    </submittedName>
</protein>
<evidence type="ECO:0000256" key="1">
    <source>
        <dbReference type="SAM" id="Coils"/>
    </source>
</evidence>
<evidence type="ECO:0000256" key="2">
    <source>
        <dbReference type="SAM" id="MobiDB-lite"/>
    </source>
</evidence>
<reference evidence="3 4" key="1">
    <citation type="submission" date="2016-10" db="EMBL/GenBank/DDBJ databases">
        <title>Rodentibacter gen. nov. and new species.</title>
        <authorList>
            <person name="Christensen H."/>
        </authorList>
    </citation>
    <scope>NUCLEOTIDE SEQUENCE [LARGE SCALE GENOMIC DNA]</scope>
    <source>
        <strain evidence="3 4">Ppn157</strain>
    </source>
</reference>
<feature type="region of interest" description="Disordered" evidence="2">
    <location>
        <begin position="190"/>
        <end position="219"/>
    </location>
</feature>
<name>A0A1V3LCZ1_9PAST</name>
<comment type="caution">
    <text evidence="3">The sequence shown here is derived from an EMBL/GenBank/DDBJ whole genome shotgun (WGS) entry which is preliminary data.</text>
</comment>
<feature type="coiled-coil region" evidence="1">
    <location>
        <begin position="227"/>
        <end position="266"/>
    </location>
</feature>
<proteinExistence type="predicted"/>
<dbReference type="EMBL" id="MLAH01000002">
    <property type="protein sequence ID" value="OOF88055.1"/>
    <property type="molecule type" value="Genomic_DNA"/>
</dbReference>
<dbReference type="RefSeq" id="WP_077474864.1">
    <property type="nucleotide sequence ID" value="NZ_MLAH01000002.1"/>
</dbReference>
<organism evidence="3 4">
    <name type="scientific">Rodentibacter ratti</name>
    <dbReference type="NCBI Taxonomy" id="1906745"/>
    <lineage>
        <taxon>Bacteria</taxon>
        <taxon>Pseudomonadati</taxon>
        <taxon>Pseudomonadota</taxon>
        <taxon>Gammaproteobacteria</taxon>
        <taxon>Pasteurellales</taxon>
        <taxon>Pasteurellaceae</taxon>
        <taxon>Rodentibacter</taxon>
    </lineage>
</organism>
<dbReference type="Proteomes" id="UP000189549">
    <property type="component" value="Unassembled WGS sequence"/>
</dbReference>
<sequence length="376" mass="41297">MQLIEIFKAGKRADANGNVVEITVADLQQAVDAYSVEYHESPAVIGHPKHNAPAYGWVKRLQLDGEVLLAEFDQIDPEFAEMVEKGRFKKISSSFYLADSPNNPCPGSLYLRHVGFLGAMPPAVKGLRNPEFADNEQGVVEFSDWMAANLWRRLRDWFIGKYGQEEADSALPDYLVASVHEASIRKEYQQAQPEEVGTPHFNEPASPPIPTSEEPQNQGDVMTPEEIEQLKAENERLKTEKAQAEAAKAEAELNQAKAENADFAEGLVKAGKLAPVAKQHAIDLLNYGSTTVAGGVVEFGEGENLHSKIKAFLEAQPQILEFTEMATKDNAPASQDNTVSYAEGTSPASIEADQKIMAYAKEHNVSYTAAFNAIYK</sequence>
<evidence type="ECO:0000313" key="3">
    <source>
        <dbReference type="EMBL" id="OOF88055.1"/>
    </source>
</evidence>